<accession>A0ABZ2M380</accession>
<evidence type="ECO:0008006" key="4">
    <source>
        <dbReference type="Google" id="ProtNLM"/>
    </source>
</evidence>
<evidence type="ECO:0000256" key="1">
    <source>
        <dbReference type="SAM" id="SignalP"/>
    </source>
</evidence>
<proteinExistence type="predicted"/>
<dbReference type="PROSITE" id="PS51257">
    <property type="entry name" value="PROKAR_LIPOPROTEIN"/>
    <property type="match status" value="1"/>
</dbReference>
<protein>
    <recommendedName>
        <fullName evidence="4">Altered inheritance of mitochondria protein 41</fullName>
    </recommendedName>
</protein>
<keyword evidence="3" id="KW-1185">Reference proteome</keyword>
<feature type="chain" id="PRO_5047117803" description="Altered inheritance of mitochondria protein 41" evidence="1">
    <location>
        <begin position="20"/>
        <end position="182"/>
    </location>
</feature>
<dbReference type="RefSeq" id="WP_394825410.1">
    <property type="nucleotide sequence ID" value="NZ_CP089984.1"/>
</dbReference>
<organism evidence="2 3">
    <name type="scientific">Pendulispora albinea</name>
    <dbReference type="NCBI Taxonomy" id="2741071"/>
    <lineage>
        <taxon>Bacteria</taxon>
        <taxon>Pseudomonadati</taxon>
        <taxon>Myxococcota</taxon>
        <taxon>Myxococcia</taxon>
        <taxon>Myxococcales</taxon>
        <taxon>Sorangiineae</taxon>
        <taxon>Pendulisporaceae</taxon>
        <taxon>Pendulispora</taxon>
    </lineage>
</organism>
<feature type="signal peptide" evidence="1">
    <location>
        <begin position="1"/>
        <end position="19"/>
    </location>
</feature>
<gene>
    <name evidence="2" type="ORF">LZC94_00590</name>
</gene>
<name>A0ABZ2M380_9BACT</name>
<evidence type="ECO:0000313" key="2">
    <source>
        <dbReference type="EMBL" id="WXB15776.1"/>
    </source>
</evidence>
<keyword evidence="1" id="KW-0732">Signal</keyword>
<reference evidence="2 3" key="1">
    <citation type="submission" date="2021-12" db="EMBL/GenBank/DDBJ databases">
        <title>Discovery of the Pendulisporaceae a myxobacterial family with distinct sporulation behavior and unique specialized metabolism.</title>
        <authorList>
            <person name="Garcia R."/>
            <person name="Popoff A."/>
            <person name="Bader C.D."/>
            <person name="Loehr J."/>
            <person name="Walesch S."/>
            <person name="Walt C."/>
            <person name="Boldt J."/>
            <person name="Bunk B."/>
            <person name="Haeckl F.J.F.P.J."/>
            <person name="Gunesch A.P."/>
            <person name="Birkelbach J."/>
            <person name="Nuebel U."/>
            <person name="Pietschmann T."/>
            <person name="Bach T."/>
            <person name="Mueller R."/>
        </authorList>
    </citation>
    <scope>NUCLEOTIDE SEQUENCE [LARGE SCALE GENOMIC DNA]</scope>
    <source>
        <strain evidence="2 3">MSr11954</strain>
    </source>
</reference>
<dbReference type="Proteomes" id="UP001370348">
    <property type="component" value="Chromosome"/>
</dbReference>
<evidence type="ECO:0000313" key="3">
    <source>
        <dbReference type="Proteomes" id="UP001370348"/>
    </source>
</evidence>
<sequence>MNRSLSVLLAAAVASMAMASGAGCRKSEPPPDPKRAAFQEMNRKLDASERIVAADETARAVAARVDRELTAGGRIPPEQLKMVVETGKIGQHRRVVILAKIDRLKNETSSNRKMMLEQIVSVASQGLGEDDEIAIGLRDAVFYGAIARGGTLGEVEQEVGATLDTKPLEEAIAEMKGLPVGR</sequence>
<dbReference type="EMBL" id="CP089984">
    <property type="protein sequence ID" value="WXB15776.1"/>
    <property type="molecule type" value="Genomic_DNA"/>
</dbReference>